<dbReference type="OrthoDB" id="9764015at2"/>
<dbReference type="GO" id="GO:0008233">
    <property type="term" value="F:peptidase activity"/>
    <property type="evidence" value="ECO:0007669"/>
    <property type="project" value="UniProtKB-KW"/>
</dbReference>
<evidence type="ECO:0000259" key="3">
    <source>
        <dbReference type="Pfam" id="PF14237"/>
    </source>
</evidence>
<dbReference type="RefSeq" id="WP_090110918.1">
    <property type="nucleotide sequence ID" value="NZ_FNAT01000002.1"/>
</dbReference>
<evidence type="ECO:0000313" key="4">
    <source>
        <dbReference type="EMBL" id="SDE43070.1"/>
    </source>
</evidence>
<dbReference type="Pfam" id="PF14237">
    <property type="entry name" value="GYF_2"/>
    <property type="match status" value="1"/>
</dbReference>
<evidence type="ECO:0000256" key="1">
    <source>
        <dbReference type="SAM" id="MobiDB-lite"/>
    </source>
</evidence>
<dbReference type="PANTHER" id="PTHR37826:SF2">
    <property type="entry name" value="ZINC-RIBBON DOMAIN-CONTAINING PROTEIN"/>
    <property type="match status" value="1"/>
</dbReference>
<dbReference type="InterPro" id="IPR033880">
    <property type="entry name" value="SPFH_YdjI"/>
</dbReference>
<proteinExistence type="predicted"/>
<feature type="compositionally biased region" description="Pro residues" evidence="1">
    <location>
        <begin position="281"/>
        <end position="302"/>
    </location>
</feature>
<name>A0A1G7CWB5_9RHOB</name>
<dbReference type="CDD" id="cd03408">
    <property type="entry name" value="SPFH_like_u1"/>
    <property type="match status" value="1"/>
</dbReference>
<feature type="domain" description="SPFH" evidence="2">
    <location>
        <begin position="26"/>
        <end position="236"/>
    </location>
</feature>
<keyword evidence="4" id="KW-0645">Protease</keyword>
<dbReference type="AlphaFoldDB" id="A0A1G7CWB5"/>
<dbReference type="SUPFAM" id="SSF117892">
    <property type="entry name" value="Band 7/SPFH domain"/>
    <property type="match status" value="1"/>
</dbReference>
<dbReference type="Proteomes" id="UP000198922">
    <property type="component" value="Unassembled WGS sequence"/>
</dbReference>
<dbReference type="InterPro" id="IPR036013">
    <property type="entry name" value="Band_7/SPFH_dom_sf"/>
</dbReference>
<feature type="region of interest" description="Disordered" evidence="1">
    <location>
        <begin position="275"/>
        <end position="303"/>
    </location>
</feature>
<dbReference type="Pfam" id="PF13421">
    <property type="entry name" value="Band_7_1"/>
    <property type="match status" value="1"/>
</dbReference>
<sequence length="376" mass="41099">MGILDFLSGQFIDVIHWTQDDRDTMVWRFEREGHEIKYGAKLTVREGQAAVFVHEGQLADVFRPGLYMLETNNMPVMTTLQHWHHGFRSPFKAEVYFVATTRITNRKWGTKNPVMCRDPEFGPVRLRAFGSYAMRVADPALFLREIVGTDGEFTTDEISYQIRNVVVQEASRVLARSGLPVLDMAANTDDLGKLVRDGIAPVVAQYGLEIPEFYVENVSLPDAVEKALDKRTSMGVVGDLNRFAQYSHSEAMTTAAGNPSGTMGAGMGLGMGMVAGQGPWGPVPQTPQTPQAAPPPPPPPPAEHVWHLAVNGEVSGPFSKARLGRMVTEGGLTRETMVWTAGQDGWKRAEEVAELAQLFTVMPPPPPPPAPPAPGA</sequence>
<dbReference type="GO" id="GO:0006508">
    <property type="term" value="P:proteolysis"/>
    <property type="evidence" value="ECO:0007669"/>
    <property type="project" value="UniProtKB-KW"/>
</dbReference>
<dbReference type="PANTHER" id="PTHR37826">
    <property type="entry name" value="FLOTILLIN BAND_7_5 DOMAIN PROTEIN"/>
    <property type="match status" value="1"/>
</dbReference>
<dbReference type="STRING" id="521013.SAMN04488567_1653"/>
<dbReference type="Gene3D" id="3.30.479.30">
    <property type="entry name" value="Band 7 domain"/>
    <property type="match status" value="1"/>
</dbReference>
<evidence type="ECO:0000259" key="2">
    <source>
        <dbReference type="Pfam" id="PF13421"/>
    </source>
</evidence>
<feature type="domain" description="GYF" evidence="3">
    <location>
        <begin position="306"/>
        <end position="355"/>
    </location>
</feature>
<protein>
    <submittedName>
        <fullName evidence="4">Membrane protease subunit, stomatin/prohibitin family, contains C-terminal Zn-ribbon domain</fullName>
    </submittedName>
</protein>
<keyword evidence="4" id="KW-0378">Hydrolase</keyword>
<dbReference type="EMBL" id="FNAT01000002">
    <property type="protein sequence ID" value="SDE43070.1"/>
    <property type="molecule type" value="Genomic_DNA"/>
</dbReference>
<reference evidence="5" key="1">
    <citation type="submission" date="2016-10" db="EMBL/GenBank/DDBJ databases">
        <authorList>
            <person name="Varghese N."/>
            <person name="Submissions S."/>
        </authorList>
    </citation>
    <scope>NUCLEOTIDE SEQUENCE [LARGE SCALE GENOMIC DNA]</scope>
    <source>
        <strain evidence="5">DSM 21424</strain>
    </source>
</reference>
<gene>
    <name evidence="4" type="ORF">SAMN04488567_1653</name>
</gene>
<evidence type="ECO:0000313" key="5">
    <source>
        <dbReference type="Proteomes" id="UP000198922"/>
    </source>
</evidence>
<keyword evidence="5" id="KW-1185">Reference proteome</keyword>
<dbReference type="InterPro" id="IPR025640">
    <property type="entry name" value="GYF_2"/>
</dbReference>
<organism evidence="4 5">
    <name type="scientific">Limimaricola pyoseonensis</name>
    <dbReference type="NCBI Taxonomy" id="521013"/>
    <lineage>
        <taxon>Bacteria</taxon>
        <taxon>Pseudomonadati</taxon>
        <taxon>Pseudomonadota</taxon>
        <taxon>Alphaproteobacteria</taxon>
        <taxon>Rhodobacterales</taxon>
        <taxon>Paracoccaceae</taxon>
        <taxon>Limimaricola</taxon>
    </lineage>
</organism>
<accession>A0A1G7CWB5</accession>